<evidence type="ECO:0000313" key="2">
    <source>
        <dbReference type="EMBL" id="MDX4954629.1"/>
    </source>
</evidence>
<evidence type="ECO:0000313" key="3">
    <source>
        <dbReference type="EMBL" id="MDX4957442.1"/>
    </source>
</evidence>
<dbReference type="EMBL" id="JAWWMZ010000004">
    <property type="protein sequence ID" value="MDX4954629.1"/>
    <property type="molecule type" value="Genomic_DNA"/>
</dbReference>
<dbReference type="PANTHER" id="PTHR35564">
    <property type="match status" value="1"/>
</dbReference>
<dbReference type="PANTHER" id="PTHR35564:SF4">
    <property type="entry name" value="CYTOPLASMIC PROTEIN"/>
    <property type="match status" value="1"/>
</dbReference>
<dbReference type="NCBIfam" id="TIGR03347">
    <property type="entry name" value="VI_chp_1"/>
    <property type="match status" value="1"/>
</dbReference>
<dbReference type="RefSeq" id="WP_319073867.1">
    <property type="nucleotide sequence ID" value="NZ_JAWWMZ010000004.1"/>
</dbReference>
<dbReference type="AlphaFoldDB" id="A0AAJ2R991"/>
<feature type="compositionally biased region" description="Basic residues" evidence="1">
    <location>
        <begin position="375"/>
        <end position="385"/>
    </location>
</feature>
<comment type="caution">
    <text evidence="3">The sequence shown here is derived from an EMBL/GenBank/DDBJ whole genome shotgun (WGS) entry which is preliminary data.</text>
</comment>
<name>A0AAJ2R991_DELAC</name>
<protein>
    <submittedName>
        <fullName evidence="3">Type VI secretion system baseplate subunit TssG</fullName>
    </submittedName>
</protein>
<evidence type="ECO:0000256" key="1">
    <source>
        <dbReference type="SAM" id="MobiDB-lite"/>
    </source>
</evidence>
<sequence length="402" mass="45267">MSNAAHAPLPEPEHLQSAAPAPAPVPAPARAPVQAAGPDDARARLFWQRLSAKPYQFDLMHSLRYLQARHPALPRLGQATRPKDEPLRLGQDPSLAFAPATIAEILPSRAGEPERMTVWNFGLYGPNGPLPTHITEYVRERLRQHDDATLARFSDIFHHRMLLLLFRAWSDAQPTASLDRPGEDPFGRYIDSFIGAGLPSQRARDHVPDHAKRFMAGHLTRWTRNPEGLCQALSHYFQIPVKLEENCLHHLELEPEQQTRLQGRPCNSRLGVDAVVGSRVPDAQSKFRLVLGPLGLAQYQQLLPQAALFQTLVDWVRNYLGIEFAWDYVLVLRRQEVPAARLGSSTQLGWTTWLTHAEPAQDARDFRLDPEAWLRQRRQPVRGRRPGPGPGPSPRTTESPNH</sequence>
<dbReference type="EMBL" id="JAWWMZ010000017">
    <property type="protein sequence ID" value="MDX4957442.1"/>
    <property type="molecule type" value="Genomic_DNA"/>
</dbReference>
<evidence type="ECO:0000313" key="4">
    <source>
        <dbReference type="Proteomes" id="UP001287445"/>
    </source>
</evidence>
<feature type="region of interest" description="Disordered" evidence="1">
    <location>
        <begin position="367"/>
        <end position="402"/>
    </location>
</feature>
<accession>A0AAJ2R991</accession>
<gene>
    <name evidence="3" type="primary">tssG</name>
    <name evidence="2" type="ORF">SGN30_14525</name>
    <name evidence="3" type="ORF">SGN30_28820</name>
</gene>
<dbReference type="Proteomes" id="UP001287445">
    <property type="component" value="Unassembled WGS sequence"/>
</dbReference>
<dbReference type="InterPro" id="IPR010732">
    <property type="entry name" value="T6SS_TssG-like"/>
</dbReference>
<proteinExistence type="predicted"/>
<feature type="region of interest" description="Disordered" evidence="1">
    <location>
        <begin position="1"/>
        <end position="35"/>
    </location>
</feature>
<organism evidence="3 4">
    <name type="scientific">Delftia acidovorans</name>
    <name type="common">Pseudomonas acidovorans</name>
    <name type="synonym">Comamonas acidovorans</name>
    <dbReference type="NCBI Taxonomy" id="80866"/>
    <lineage>
        <taxon>Bacteria</taxon>
        <taxon>Pseudomonadati</taxon>
        <taxon>Pseudomonadota</taxon>
        <taxon>Betaproteobacteria</taxon>
        <taxon>Burkholderiales</taxon>
        <taxon>Comamonadaceae</taxon>
        <taxon>Delftia</taxon>
    </lineage>
</organism>
<dbReference type="Pfam" id="PF06996">
    <property type="entry name" value="T6SS_TssG"/>
    <property type="match status" value="1"/>
</dbReference>
<reference evidence="3" key="1">
    <citation type="submission" date="2023-11" db="EMBL/GenBank/DDBJ databases">
        <title>Identification and selenium tolerance of Delftia acidovorans R3-25.</title>
        <authorList>
            <person name="Zhang S."/>
            <person name="Liu Y."/>
            <person name="Guo Y."/>
        </authorList>
    </citation>
    <scope>NUCLEOTIDE SEQUENCE</scope>
    <source>
        <strain evidence="3">R3-25</strain>
    </source>
</reference>